<organism evidence="1 2">
    <name type="scientific">Genlisea aurea</name>
    <dbReference type="NCBI Taxonomy" id="192259"/>
    <lineage>
        <taxon>Eukaryota</taxon>
        <taxon>Viridiplantae</taxon>
        <taxon>Streptophyta</taxon>
        <taxon>Embryophyta</taxon>
        <taxon>Tracheophyta</taxon>
        <taxon>Spermatophyta</taxon>
        <taxon>Magnoliopsida</taxon>
        <taxon>eudicotyledons</taxon>
        <taxon>Gunneridae</taxon>
        <taxon>Pentapetalae</taxon>
        <taxon>asterids</taxon>
        <taxon>lamiids</taxon>
        <taxon>Lamiales</taxon>
        <taxon>Lentibulariaceae</taxon>
        <taxon>Genlisea</taxon>
    </lineage>
</organism>
<name>S8DMS3_9LAMI</name>
<dbReference type="EMBL" id="AUSU01007171">
    <property type="protein sequence ID" value="EPS60977.1"/>
    <property type="molecule type" value="Genomic_DNA"/>
</dbReference>
<gene>
    <name evidence="1" type="ORF">M569_13824</name>
</gene>
<dbReference type="AlphaFoldDB" id="S8DMS3"/>
<protein>
    <submittedName>
        <fullName evidence="1">Uncharacterized protein</fullName>
    </submittedName>
</protein>
<accession>S8DMS3</accession>
<reference evidence="1 2" key="1">
    <citation type="journal article" date="2013" name="BMC Genomics">
        <title>The miniature genome of a carnivorous plant Genlisea aurea contains a low number of genes and short non-coding sequences.</title>
        <authorList>
            <person name="Leushkin E.V."/>
            <person name="Sutormin R.A."/>
            <person name="Nabieva E.R."/>
            <person name="Penin A.A."/>
            <person name="Kondrashov A.S."/>
            <person name="Logacheva M.D."/>
        </authorList>
    </citation>
    <scope>NUCLEOTIDE SEQUENCE [LARGE SCALE GENOMIC DNA]</scope>
</reference>
<sequence length="82" mass="9270">MGERYGHTYAQLVEKAESSIKTLRSIVYSLMSQDAALQQEELDDIVDSLYSVLDILLDHTDFDPKIASKTLHLTSKESLCNH</sequence>
<dbReference type="Proteomes" id="UP000015453">
    <property type="component" value="Unassembled WGS sequence"/>
</dbReference>
<evidence type="ECO:0000313" key="2">
    <source>
        <dbReference type="Proteomes" id="UP000015453"/>
    </source>
</evidence>
<evidence type="ECO:0000313" key="1">
    <source>
        <dbReference type="EMBL" id="EPS60977.1"/>
    </source>
</evidence>
<comment type="caution">
    <text evidence="1">The sequence shown here is derived from an EMBL/GenBank/DDBJ whole genome shotgun (WGS) entry which is preliminary data.</text>
</comment>
<keyword evidence="2" id="KW-1185">Reference proteome</keyword>
<proteinExistence type="predicted"/>